<evidence type="ECO:0000313" key="3">
    <source>
        <dbReference type="EMBL" id="CUR54174.1"/>
    </source>
</evidence>
<organism evidence="3">
    <name type="scientific">metagenome</name>
    <dbReference type="NCBI Taxonomy" id="256318"/>
    <lineage>
        <taxon>unclassified sequences</taxon>
        <taxon>metagenomes</taxon>
    </lineage>
</organism>
<evidence type="ECO:0000259" key="2">
    <source>
        <dbReference type="SMART" id="SM00421"/>
    </source>
</evidence>
<dbReference type="SUPFAM" id="SSF46894">
    <property type="entry name" value="C-terminal effector domain of the bipartite response regulators"/>
    <property type="match status" value="1"/>
</dbReference>
<dbReference type="Pfam" id="PF00196">
    <property type="entry name" value="GerE"/>
    <property type="match status" value="1"/>
</dbReference>
<accession>A0A2P2BWQ6</accession>
<dbReference type="GO" id="GO:0003677">
    <property type="term" value="F:DNA binding"/>
    <property type="evidence" value="ECO:0007669"/>
    <property type="project" value="InterPro"/>
</dbReference>
<dbReference type="InterPro" id="IPR016032">
    <property type="entry name" value="Sig_transdc_resp-reg_C-effctor"/>
</dbReference>
<dbReference type="AlphaFoldDB" id="A0A2P2BWQ6"/>
<dbReference type="GO" id="GO:0006355">
    <property type="term" value="P:regulation of DNA-templated transcription"/>
    <property type="evidence" value="ECO:0007669"/>
    <property type="project" value="InterPro"/>
</dbReference>
<dbReference type="InterPro" id="IPR036388">
    <property type="entry name" value="WH-like_DNA-bd_sf"/>
</dbReference>
<dbReference type="Gene3D" id="1.10.10.10">
    <property type="entry name" value="Winged helix-like DNA-binding domain superfamily/Winged helix DNA-binding domain"/>
    <property type="match status" value="1"/>
</dbReference>
<feature type="region of interest" description="Disordered" evidence="1">
    <location>
        <begin position="1"/>
        <end position="25"/>
    </location>
</feature>
<name>A0A2P2BWQ6_9ZZZZ</name>
<proteinExistence type="predicted"/>
<gene>
    <name evidence="3" type="ORF">NOCA2130014</name>
</gene>
<feature type="domain" description="HTH luxR-type" evidence="2">
    <location>
        <begin position="23"/>
        <end position="72"/>
    </location>
</feature>
<dbReference type="EMBL" id="CZKA01000005">
    <property type="protein sequence ID" value="CUR54174.1"/>
    <property type="molecule type" value="Genomic_DNA"/>
</dbReference>
<dbReference type="InterPro" id="IPR000792">
    <property type="entry name" value="Tscrpt_reg_LuxR_C"/>
</dbReference>
<dbReference type="SMART" id="SM00421">
    <property type="entry name" value="HTH_LUXR"/>
    <property type="match status" value="1"/>
</dbReference>
<sequence>MLLGALGRASETVGPKRSNAPGTRVTRLVARGMSNRETGESSVVSRSTIETHVEHILTKVELRNRTQVGPRIGGL</sequence>
<evidence type="ECO:0000256" key="1">
    <source>
        <dbReference type="SAM" id="MobiDB-lite"/>
    </source>
</evidence>
<protein>
    <recommendedName>
        <fullName evidence="2">HTH luxR-type domain-containing protein</fullName>
    </recommendedName>
</protein>
<reference evidence="3" key="1">
    <citation type="submission" date="2015-08" db="EMBL/GenBank/DDBJ databases">
        <authorList>
            <person name="Babu N.S."/>
            <person name="Beckwith C.J."/>
            <person name="Beseler K.G."/>
            <person name="Brison A."/>
            <person name="Carone J.V."/>
            <person name="Caskin T.P."/>
            <person name="Diamond M."/>
            <person name="Durham M.E."/>
            <person name="Foxe J.M."/>
            <person name="Go M."/>
            <person name="Henderson B.A."/>
            <person name="Jones I.B."/>
            <person name="McGettigan J.A."/>
            <person name="Micheletti S.J."/>
            <person name="Nasrallah M.E."/>
            <person name="Ortiz D."/>
            <person name="Piller C.R."/>
            <person name="Privatt S.R."/>
            <person name="Schneider S.L."/>
            <person name="Sharp S."/>
            <person name="Smith T.C."/>
            <person name="Stanton J.D."/>
            <person name="Ullery H.E."/>
            <person name="Wilson R.J."/>
            <person name="Serrano M.G."/>
            <person name="Buck G."/>
            <person name="Lee V."/>
            <person name="Wang Y."/>
            <person name="Carvalho R."/>
            <person name="Voegtly L."/>
            <person name="Shi R."/>
            <person name="Duckworth R."/>
            <person name="Johnson A."/>
            <person name="Loviza R."/>
            <person name="Walstead R."/>
            <person name="Shah Z."/>
            <person name="Kiflezghi M."/>
            <person name="Wade K."/>
            <person name="Ball S.L."/>
            <person name="Bradley K.W."/>
            <person name="Asai D.J."/>
            <person name="Bowman C.A."/>
            <person name="Russell D.A."/>
            <person name="Pope W.H."/>
            <person name="Jacobs-Sera D."/>
            <person name="Hendrix R.W."/>
            <person name="Hatfull G.F."/>
        </authorList>
    </citation>
    <scope>NUCLEOTIDE SEQUENCE</scope>
</reference>